<gene>
    <name evidence="7" type="ORF">EZS27_021621</name>
</gene>
<dbReference type="PIRSF" id="PIRSF000368">
    <property type="entry name" value="NrdG"/>
    <property type="match status" value="1"/>
</dbReference>
<dbReference type="Gene3D" id="3.20.20.70">
    <property type="entry name" value="Aldolase class I"/>
    <property type="match status" value="1"/>
</dbReference>
<dbReference type="EC" id="1.97.1.-" evidence="7"/>
<keyword evidence="4" id="KW-0479">Metal-binding</keyword>
<keyword evidence="7" id="KW-0560">Oxidoreductase</keyword>
<sequence>MLHILHIYPETIVDGEGIRYSIYLSGCRYHCPECHNPESWNPEAGETLTEQRISDMIREINANPLLDGITFSGGDPLYNSLEFLSLVKQIKEKTQKNIWCYTRYTYEKILSCPELSVILPYIDVLVDGKFDKNRKSPHLRFRGSDNQRLIRIDHTPDKEEIQNIPLTCSIPATNASTSSLVL</sequence>
<accession>A0A5J4R9F4</accession>
<dbReference type="EMBL" id="SNRY01001623">
    <property type="protein sequence ID" value="KAA6329591.1"/>
    <property type="molecule type" value="Genomic_DNA"/>
</dbReference>
<dbReference type="GO" id="GO:0004748">
    <property type="term" value="F:ribonucleoside-diphosphate reductase activity, thioredoxin disulfide as acceptor"/>
    <property type="evidence" value="ECO:0007669"/>
    <property type="project" value="TreeGrafter"/>
</dbReference>
<keyword evidence="6" id="KW-0411">Iron-sulfur</keyword>
<evidence type="ECO:0000256" key="3">
    <source>
        <dbReference type="ARBA" id="ARBA00022691"/>
    </source>
</evidence>
<dbReference type="InterPro" id="IPR058240">
    <property type="entry name" value="rSAM_sf"/>
</dbReference>
<evidence type="ECO:0000256" key="6">
    <source>
        <dbReference type="ARBA" id="ARBA00023014"/>
    </source>
</evidence>
<evidence type="ECO:0000256" key="2">
    <source>
        <dbReference type="ARBA" id="ARBA00022485"/>
    </source>
</evidence>
<dbReference type="InterPro" id="IPR013785">
    <property type="entry name" value="Aldolase_TIM"/>
</dbReference>
<dbReference type="SFLD" id="SFLDG01063">
    <property type="entry name" value="activating_enzymes__group_1"/>
    <property type="match status" value="1"/>
</dbReference>
<dbReference type="InterPro" id="IPR007197">
    <property type="entry name" value="rSAM"/>
</dbReference>
<keyword evidence="3" id="KW-0949">S-adenosyl-L-methionine</keyword>
<dbReference type="SFLD" id="SFLDG01066">
    <property type="entry name" value="organic_radical-activating_enz"/>
    <property type="match status" value="1"/>
</dbReference>
<dbReference type="InterPro" id="IPR034457">
    <property type="entry name" value="Organic_radical-activating"/>
</dbReference>
<protein>
    <submittedName>
        <fullName evidence="7">Anaerobic ribonucleoside-triphosphate reductase-activating protein</fullName>
        <ecNumber evidence="7">1.97.1.-</ecNumber>
    </submittedName>
</protein>
<comment type="cofactor">
    <cofactor evidence="1">
        <name>[4Fe-4S] cluster</name>
        <dbReference type="ChEBI" id="CHEBI:49883"/>
    </cofactor>
</comment>
<reference evidence="7" key="1">
    <citation type="submission" date="2019-03" db="EMBL/GenBank/DDBJ databases">
        <title>Single cell metagenomics reveals metabolic interactions within the superorganism composed of flagellate Streblomastix strix and complex community of Bacteroidetes bacteria on its surface.</title>
        <authorList>
            <person name="Treitli S.C."/>
            <person name="Kolisko M."/>
            <person name="Husnik F."/>
            <person name="Keeling P."/>
            <person name="Hampl V."/>
        </authorList>
    </citation>
    <scope>NUCLEOTIDE SEQUENCE</scope>
    <source>
        <strain evidence="7">STM</strain>
    </source>
</reference>
<evidence type="ECO:0000256" key="4">
    <source>
        <dbReference type="ARBA" id="ARBA00022723"/>
    </source>
</evidence>
<name>A0A5J4R9F4_9ZZZZ</name>
<dbReference type="SUPFAM" id="SSF102114">
    <property type="entry name" value="Radical SAM enzymes"/>
    <property type="match status" value="1"/>
</dbReference>
<dbReference type="PANTHER" id="PTHR30352:SF2">
    <property type="entry name" value="ANAEROBIC RIBONUCLEOSIDE-TRIPHOSPHATE REDUCTASE-ACTIVATING PROTEIN"/>
    <property type="match status" value="1"/>
</dbReference>
<comment type="caution">
    <text evidence="7">The sequence shown here is derived from an EMBL/GenBank/DDBJ whole genome shotgun (WGS) entry which is preliminary data.</text>
</comment>
<proteinExistence type="predicted"/>
<evidence type="ECO:0000256" key="1">
    <source>
        <dbReference type="ARBA" id="ARBA00001966"/>
    </source>
</evidence>
<dbReference type="InterPro" id="IPR012837">
    <property type="entry name" value="NrdG"/>
</dbReference>
<dbReference type="GO" id="GO:0046872">
    <property type="term" value="F:metal ion binding"/>
    <property type="evidence" value="ECO:0007669"/>
    <property type="project" value="UniProtKB-KW"/>
</dbReference>
<keyword evidence="5" id="KW-0408">Iron</keyword>
<dbReference type="GO" id="GO:0043365">
    <property type="term" value="F:[formate-C-acetyltransferase]-activating enzyme activity"/>
    <property type="evidence" value="ECO:0007669"/>
    <property type="project" value="InterPro"/>
</dbReference>
<dbReference type="PANTHER" id="PTHR30352">
    <property type="entry name" value="PYRUVATE FORMATE-LYASE-ACTIVATING ENZYME"/>
    <property type="match status" value="1"/>
</dbReference>
<evidence type="ECO:0000256" key="5">
    <source>
        <dbReference type="ARBA" id="ARBA00023004"/>
    </source>
</evidence>
<dbReference type="SFLD" id="SFLDF00299">
    <property type="entry name" value="anaerobic_ribonucleoside-triph"/>
    <property type="match status" value="1"/>
</dbReference>
<dbReference type="Pfam" id="PF13353">
    <property type="entry name" value="Fer4_12"/>
    <property type="match status" value="1"/>
</dbReference>
<organism evidence="7">
    <name type="scientific">termite gut metagenome</name>
    <dbReference type="NCBI Taxonomy" id="433724"/>
    <lineage>
        <taxon>unclassified sequences</taxon>
        <taxon>metagenomes</taxon>
        <taxon>organismal metagenomes</taxon>
    </lineage>
</organism>
<dbReference type="AlphaFoldDB" id="A0A5J4R9F4"/>
<evidence type="ECO:0000313" key="7">
    <source>
        <dbReference type="EMBL" id="KAA6329591.1"/>
    </source>
</evidence>
<keyword evidence="2" id="KW-0004">4Fe-4S</keyword>
<dbReference type="GO" id="GO:0051539">
    <property type="term" value="F:4 iron, 4 sulfur cluster binding"/>
    <property type="evidence" value="ECO:0007669"/>
    <property type="project" value="UniProtKB-KW"/>
</dbReference>
<dbReference type="NCBIfam" id="TIGR02491">
    <property type="entry name" value="NrdG"/>
    <property type="match status" value="1"/>
</dbReference>
<dbReference type="SFLD" id="SFLDS00029">
    <property type="entry name" value="Radical_SAM"/>
    <property type="match status" value="1"/>
</dbReference>